<dbReference type="OrthoDB" id="978645at2"/>
<dbReference type="Proteomes" id="UP000245449">
    <property type="component" value="Unassembled WGS sequence"/>
</dbReference>
<gene>
    <name evidence="2" type="ORF">DB895_12910</name>
</gene>
<evidence type="ECO:0000313" key="3">
    <source>
        <dbReference type="Proteomes" id="UP000245449"/>
    </source>
</evidence>
<evidence type="ECO:0008006" key="4">
    <source>
        <dbReference type="Google" id="ProtNLM"/>
    </source>
</evidence>
<evidence type="ECO:0000313" key="2">
    <source>
        <dbReference type="EMBL" id="PWA04085.1"/>
    </source>
</evidence>
<organism evidence="2 3">
    <name type="scientific">Flavobacterium psychrotolerans</name>
    <dbReference type="NCBI Taxonomy" id="2169410"/>
    <lineage>
        <taxon>Bacteria</taxon>
        <taxon>Pseudomonadati</taxon>
        <taxon>Bacteroidota</taxon>
        <taxon>Flavobacteriia</taxon>
        <taxon>Flavobacteriales</taxon>
        <taxon>Flavobacteriaceae</taxon>
        <taxon>Flavobacterium</taxon>
    </lineage>
</organism>
<dbReference type="AlphaFoldDB" id="A0A2U1JGD3"/>
<keyword evidence="3" id="KW-1185">Reference proteome</keyword>
<reference evidence="2 3" key="1">
    <citation type="submission" date="2018-04" db="EMBL/GenBank/DDBJ databases">
        <title>Flavobacterium sp. nov., isolated from glacier ice.</title>
        <authorList>
            <person name="Liu Q."/>
            <person name="Xin Y.-H."/>
        </authorList>
    </citation>
    <scope>NUCLEOTIDE SEQUENCE [LARGE SCALE GENOMIC DNA]</scope>
    <source>
        <strain evidence="2 3">RB1R5</strain>
    </source>
</reference>
<dbReference type="InterPro" id="IPR011250">
    <property type="entry name" value="OMP/PagP_B-barrel"/>
</dbReference>
<protein>
    <recommendedName>
        <fullName evidence="4">Outer membrane protein beta-barrel domain-containing protein</fullName>
    </recommendedName>
</protein>
<dbReference type="Gene3D" id="2.40.160.20">
    <property type="match status" value="1"/>
</dbReference>
<feature type="signal peptide" evidence="1">
    <location>
        <begin position="1"/>
        <end position="20"/>
    </location>
</feature>
<name>A0A2U1JGD3_9FLAO</name>
<evidence type="ECO:0000256" key="1">
    <source>
        <dbReference type="SAM" id="SignalP"/>
    </source>
</evidence>
<proteinExistence type="predicted"/>
<sequence length="163" mass="18144">MKKLILSAMMLIVFAVGLQAQEVSKNALGARLWSNNGFGGEISYQSILSKRNRLELDFGYRKIEYKDVKVTKLVGLYQWVWNVSGGFNWYAGVGAGIGSHNTPGDNSSNSNGMLILAAGDLGIEYLFDFPLQVSLDVRPEYVASKYNPNRSYTDIGLGIRYRF</sequence>
<dbReference type="EMBL" id="QCZI01000020">
    <property type="protein sequence ID" value="PWA04085.1"/>
    <property type="molecule type" value="Genomic_DNA"/>
</dbReference>
<feature type="chain" id="PRO_5015613954" description="Outer membrane protein beta-barrel domain-containing protein" evidence="1">
    <location>
        <begin position="21"/>
        <end position="163"/>
    </location>
</feature>
<accession>A0A2U1JGD3</accession>
<keyword evidence="1" id="KW-0732">Signal</keyword>
<comment type="caution">
    <text evidence="2">The sequence shown here is derived from an EMBL/GenBank/DDBJ whole genome shotgun (WGS) entry which is preliminary data.</text>
</comment>
<dbReference type="SUPFAM" id="SSF56925">
    <property type="entry name" value="OMPA-like"/>
    <property type="match status" value="1"/>
</dbReference>